<sequence>MTTITSTETLDLSEIDAETRLDRSEIYVGAPHESTPNEVHPIDDYTDGQPYLVWETTGHDNATRGIAYDPKSDHYAVLSRDDVSNWYVKSVGDTLRGEHLSHTENFDEHNIYWWEKEAMMELVYGSQGIYKDSSYDTYEFSEESSPGEIRVRPVATSE</sequence>
<evidence type="ECO:0000313" key="2">
    <source>
        <dbReference type="Proteomes" id="UP001596328"/>
    </source>
</evidence>
<dbReference type="Proteomes" id="UP001596328">
    <property type="component" value="Unassembled WGS sequence"/>
</dbReference>
<evidence type="ECO:0000313" key="1">
    <source>
        <dbReference type="EMBL" id="MFC6722881.1"/>
    </source>
</evidence>
<organism evidence="1 2">
    <name type="scientific">Halobium palmae</name>
    <dbReference type="NCBI Taxonomy" id="1776492"/>
    <lineage>
        <taxon>Archaea</taxon>
        <taxon>Methanobacteriati</taxon>
        <taxon>Methanobacteriota</taxon>
        <taxon>Stenosarchaea group</taxon>
        <taxon>Halobacteria</taxon>
        <taxon>Halobacteriales</taxon>
        <taxon>Haloferacaceae</taxon>
        <taxon>Halobium</taxon>
    </lineage>
</organism>
<gene>
    <name evidence="1" type="ORF">ACFQE1_00375</name>
</gene>
<proteinExistence type="predicted"/>
<keyword evidence="2" id="KW-1185">Reference proteome</keyword>
<comment type="caution">
    <text evidence="1">The sequence shown here is derived from an EMBL/GenBank/DDBJ whole genome shotgun (WGS) entry which is preliminary data.</text>
</comment>
<reference evidence="1 2" key="1">
    <citation type="journal article" date="2019" name="Int. J. Syst. Evol. Microbiol.">
        <title>The Global Catalogue of Microorganisms (GCM) 10K type strain sequencing project: providing services to taxonomists for standard genome sequencing and annotation.</title>
        <authorList>
            <consortium name="The Broad Institute Genomics Platform"/>
            <consortium name="The Broad Institute Genome Sequencing Center for Infectious Disease"/>
            <person name="Wu L."/>
            <person name="Ma J."/>
        </authorList>
    </citation>
    <scope>NUCLEOTIDE SEQUENCE [LARGE SCALE GENOMIC DNA]</scope>
    <source>
        <strain evidence="1 2">NBRC 111368</strain>
    </source>
</reference>
<protein>
    <submittedName>
        <fullName evidence="1">Uncharacterized protein</fullName>
    </submittedName>
</protein>
<accession>A0ABD5RUH2</accession>
<dbReference type="AlphaFoldDB" id="A0ABD5RUH2"/>
<name>A0ABD5RUH2_9EURY</name>
<dbReference type="EMBL" id="JBHSWU010000001">
    <property type="protein sequence ID" value="MFC6722881.1"/>
    <property type="molecule type" value="Genomic_DNA"/>
</dbReference>